<dbReference type="RefSeq" id="WP_058060863.1">
    <property type="nucleotide sequence ID" value="NZ_CAXSUE010000004.1"/>
</dbReference>
<protein>
    <submittedName>
        <fullName evidence="1">Uncharacterized protein</fullName>
    </submittedName>
</protein>
<reference evidence="2" key="2">
    <citation type="submission" date="2023-10" db="EMBL/GenBank/DDBJ databases">
        <title>Supernatant from a Refined Defined Microbial Community Protects Mice from Clostridioides difficile Infection.</title>
        <authorList>
            <person name="Douchant K."/>
            <person name="He S.-M."/>
            <person name="Noordhof C."/>
            <person name="Greenlaw J."/>
            <person name="Schroeter K."/>
            <person name="Vancuren S.J."/>
            <person name="Sjaarda C."/>
            <person name="Allen-Vercoe E."/>
            <person name="Gloor G.B."/>
            <person name="Vanner S.J."/>
            <person name="Petrof E.O."/>
            <person name="Sheth P.M."/>
            <person name="Guzman M."/>
        </authorList>
    </citation>
    <scope>NUCLEOTIDE SEQUENCE</scope>
    <source>
        <strain evidence="2">16-6-I_4_FM</strain>
    </source>
</reference>
<sequence length="105" mass="11683">MNDSRRFRMSTSFYMPVGDFDSKISTMREYLQKPDSGVRYPVLSADAKTKRVSLDLIVDAGTWKSAEDKADSALMGALDAAQVDLIMPDTDKSMLDNRVTELALV</sequence>
<dbReference type="EMBL" id="JAWUDL010000016">
    <property type="protein sequence ID" value="MDW7546817.1"/>
    <property type="molecule type" value="Genomic_DNA"/>
</dbReference>
<evidence type="ECO:0000313" key="2">
    <source>
        <dbReference type="EMBL" id="MDW7546817.1"/>
    </source>
</evidence>
<dbReference type="Proteomes" id="UP001272183">
    <property type="component" value="Unassembled WGS sequence"/>
</dbReference>
<accession>A0AAW4NNE2</accession>
<organism evidence="1 3">
    <name type="scientific">Bifidobacterium longum</name>
    <dbReference type="NCBI Taxonomy" id="216816"/>
    <lineage>
        <taxon>Bacteria</taxon>
        <taxon>Bacillati</taxon>
        <taxon>Actinomycetota</taxon>
        <taxon>Actinomycetes</taxon>
        <taxon>Bifidobacteriales</taxon>
        <taxon>Bifidobacteriaceae</taxon>
        <taxon>Bifidobacterium</taxon>
    </lineage>
</organism>
<gene>
    <name evidence="1" type="ORF">KSW34_10855</name>
    <name evidence="2" type="ORF">SCX10_08300</name>
</gene>
<evidence type="ECO:0000313" key="3">
    <source>
        <dbReference type="Proteomes" id="UP001195937"/>
    </source>
</evidence>
<dbReference type="EMBL" id="JAHOFX010000029">
    <property type="protein sequence ID" value="MBV3439459.1"/>
    <property type="molecule type" value="Genomic_DNA"/>
</dbReference>
<name>A0AAW4NNE2_BIFLN</name>
<proteinExistence type="predicted"/>
<dbReference type="Proteomes" id="UP001195937">
    <property type="component" value="Unassembled WGS sequence"/>
</dbReference>
<evidence type="ECO:0000313" key="1">
    <source>
        <dbReference type="EMBL" id="MBV3439459.1"/>
    </source>
</evidence>
<dbReference type="AlphaFoldDB" id="A0AAW4NNE2"/>
<comment type="caution">
    <text evidence="1">The sequence shown here is derived from an EMBL/GenBank/DDBJ whole genome shotgun (WGS) entry which is preliminary data.</text>
</comment>
<reference evidence="1" key="1">
    <citation type="submission" date="2021-06" db="EMBL/GenBank/DDBJ databases">
        <title>Collection of gut derived symbiotic bacterial strains cultured from healthy donors.</title>
        <authorList>
            <person name="Lin H."/>
            <person name="Littmann E."/>
            <person name="Pamer E.G."/>
        </authorList>
    </citation>
    <scope>NUCLEOTIDE SEQUENCE</scope>
    <source>
        <strain evidence="1">MSK.19.9</strain>
    </source>
</reference>